<dbReference type="EMBL" id="BPLR01004456">
    <property type="protein sequence ID" value="GIX94966.1"/>
    <property type="molecule type" value="Genomic_DNA"/>
</dbReference>
<proteinExistence type="predicted"/>
<name>A0AAV4PCZ0_CAEEX</name>
<sequence>MLNQQLSLHDDKNELTFVDIVDDVNRTLNDNCEGILITVDDKPILDTFDSKVLLDDIVDFEPLSNTNEKVILLNDIVDIKPTSIIDENELGDIADAKPISDTVDNKNLI</sequence>
<protein>
    <submittedName>
        <fullName evidence="1">Uncharacterized protein</fullName>
    </submittedName>
</protein>
<evidence type="ECO:0000313" key="2">
    <source>
        <dbReference type="Proteomes" id="UP001054945"/>
    </source>
</evidence>
<evidence type="ECO:0000313" key="1">
    <source>
        <dbReference type="EMBL" id="GIX94966.1"/>
    </source>
</evidence>
<gene>
    <name evidence="1" type="ORF">CEXT_670061</name>
</gene>
<keyword evidence="2" id="KW-1185">Reference proteome</keyword>
<dbReference type="AlphaFoldDB" id="A0AAV4PCZ0"/>
<dbReference type="Proteomes" id="UP001054945">
    <property type="component" value="Unassembled WGS sequence"/>
</dbReference>
<reference evidence="1 2" key="1">
    <citation type="submission" date="2021-06" db="EMBL/GenBank/DDBJ databases">
        <title>Caerostris extrusa draft genome.</title>
        <authorList>
            <person name="Kono N."/>
            <person name="Arakawa K."/>
        </authorList>
    </citation>
    <scope>NUCLEOTIDE SEQUENCE [LARGE SCALE GENOMIC DNA]</scope>
</reference>
<accession>A0AAV4PCZ0</accession>
<organism evidence="1 2">
    <name type="scientific">Caerostris extrusa</name>
    <name type="common">Bark spider</name>
    <name type="synonym">Caerostris bankana</name>
    <dbReference type="NCBI Taxonomy" id="172846"/>
    <lineage>
        <taxon>Eukaryota</taxon>
        <taxon>Metazoa</taxon>
        <taxon>Ecdysozoa</taxon>
        <taxon>Arthropoda</taxon>
        <taxon>Chelicerata</taxon>
        <taxon>Arachnida</taxon>
        <taxon>Araneae</taxon>
        <taxon>Araneomorphae</taxon>
        <taxon>Entelegynae</taxon>
        <taxon>Araneoidea</taxon>
        <taxon>Araneidae</taxon>
        <taxon>Caerostris</taxon>
    </lineage>
</organism>
<comment type="caution">
    <text evidence="1">The sequence shown here is derived from an EMBL/GenBank/DDBJ whole genome shotgun (WGS) entry which is preliminary data.</text>
</comment>